<evidence type="ECO:0000313" key="2">
    <source>
        <dbReference type="Proteomes" id="UP000095285"/>
    </source>
</evidence>
<sequence>MRHFKSSISDEDFGVYCKKPFKKESGRVTYVDFDFSTFVGCDKEGSCCAFSVYNASDKFGLIIGDSIAVPEPHIIDVKITSEESGCENFDFRIVRIVNPLKMLRNGKPVKMDCVAFCKVVADFVY</sequence>
<dbReference type="AlphaFoldDB" id="A0A1I7VSS5"/>
<keyword evidence="2" id="KW-1185">Reference proteome</keyword>
<proteinExistence type="predicted"/>
<dbReference type="STRING" id="7209.A0A1I7VSS5"/>
<evidence type="ECO:0000259" key="1">
    <source>
        <dbReference type="Pfam" id="PF16669"/>
    </source>
</evidence>
<dbReference type="InterPro" id="IPR032076">
    <property type="entry name" value="TTC5_OB"/>
</dbReference>
<protein>
    <submittedName>
        <fullName evidence="3">TTC5_OB domain-containing protein</fullName>
    </submittedName>
</protein>
<feature type="domain" description="Tetratricopeptide repeat protein 5 OB fold" evidence="1">
    <location>
        <begin position="37"/>
        <end position="116"/>
    </location>
</feature>
<dbReference type="WBParaSite" id="EN70_5866">
    <property type="protein sequence ID" value="EN70_5866"/>
    <property type="gene ID" value="EN70_5866"/>
</dbReference>
<evidence type="ECO:0000313" key="3">
    <source>
        <dbReference type="WBParaSite" id="EN70_5866"/>
    </source>
</evidence>
<dbReference type="Gene3D" id="2.40.50.550">
    <property type="match status" value="1"/>
</dbReference>
<dbReference type="InterPro" id="IPR038645">
    <property type="entry name" value="TTC5_OB_sf"/>
</dbReference>
<dbReference type="Pfam" id="PF16669">
    <property type="entry name" value="TTC5_OB"/>
    <property type="match status" value="1"/>
</dbReference>
<organism evidence="2 3">
    <name type="scientific">Loa loa</name>
    <name type="common">Eye worm</name>
    <name type="synonym">Filaria loa</name>
    <dbReference type="NCBI Taxonomy" id="7209"/>
    <lineage>
        <taxon>Eukaryota</taxon>
        <taxon>Metazoa</taxon>
        <taxon>Ecdysozoa</taxon>
        <taxon>Nematoda</taxon>
        <taxon>Chromadorea</taxon>
        <taxon>Rhabditida</taxon>
        <taxon>Spirurina</taxon>
        <taxon>Spiruromorpha</taxon>
        <taxon>Filarioidea</taxon>
        <taxon>Onchocercidae</taxon>
        <taxon>Loa</taxon>
    </lineage>
</organism>
<reference evidence="2" key="1">
    <citation type="submission" date="2012-04" db="EMBL/GenBank/DDBJ databases">
        <title>The Genome Sequence of Loa loa.</title>
        <authorList>
            <consortium name="The Broad Institute Genome Sequencing Platform"/>
            <consortium name="Broad Institute Genome Sequencing Center for Infectious Disease"/>
            <person name="Nutman T.B."/>
            <person name="Fink D.L."/>
            <person name="Russ C."/>
            <person name="Young S."/>
            <person name="Zeng Q."/>
            <person name="Gargeya S."/>
            <person name="Alvarado L."/>
            <person name="Berlin A."/>
            <person name="Chapman S.B."/>
            <person name="Chen Z."/>
            <person name="Freedman E."/>
            <person name="Gellesch M."/>
            <person name="Goldberg J."/>
            <person name="Griggs A."/>
            <person name="Gujja S."/>
            <person name="Heilman E.R."/>
            <person name="Heiman D."/>
            <person name="Howarth C."/>
            <person name="Mehta T."/>
            <person name="Neiman D."/>
            <person name="Pearson M."/>
            <person name="Roberts A."/>
            <person name="Saif S."/>
            <person name="Shea T."/>
            <person name="Shenoy N."/>
            <person name="Sisk P."/>
            <person name="Stolte C."/>
            <person name="Sykes S."/>
            <person name="White J."/>
            <person name="Yandava C."/>
            <person name="Haas B."/>
            <person name="Henn M.R."/>
            <person name="Nusbaum C."/>
            <person name="Birren B."/>
        </authorList>
    </citation>
    <scope>NUCLEOTIDE SEQUENCE [LARGE SCALE GENOMIC DNA]</scope>
</reference>
<name>A0A1I7VSS5_LOALO</name>
<dbReference type="Proteomes" id="UP000095285">
    <property type="component" value="Unassembled WGS sequence"/>
</dbReference>
<accession>A0A1I7VSS5</accession>
<reference evidence="3" key="2">
    <citation type="submission" date="2016-11" db="UniProtKB">
        <authorList>
            <consortium name="WormBaseParasite"/>
        </authorList>
    </citation>
    <scope>IDENTIFICATION</scope>
</reference>